<comment type="caution">
    <text evidence="4">The sequence shown here is derived from an EMBL/GenBank/DDBJ whole genome shotgun (WGS) entry which is preliminary data.</text>
</comment>
<dbReference type="RefSeq" id="WP_344822415.1">
    <property type="nucleotide sequence ID" value="NZ_BAAAUV010000002.1"/>
</dbReference>
<accession>A0ABP6PZF1</accession>
<dbReference type="PRINTS" id="PR00625">
    <property type="entry name" value="JDOMAIN"/>
</dbReference>
<dbReference type="InterPro" id="IPR050817">
    <property type="entry name" value="DjlA_DnaK_co-chaperone"/>
</dbReference>
<gene>
    <name evidence="4" type="ORF">GCM10010468_08970</name>
</gene>
<dbReference type="CDD" id="cd06257">
    <property type="entry name" value="DnaJ"/>
    <property type="match status" value="1"/>
</dbReference>
<feature type="compositionally biased region" description="Pro residues" evidence="1">
    <location>
        <begin position="110"/>
        <end position="128"/>
    </location>
</feature>
<feature type="compositionally biased region" description="Pro residues" evidence="1">
    <location>
        <begin position="138"/>
        <end position="149"/>
    </location>
</feature>
<dbReference type="Proteomes" id="UP001501237">
    <property type="component" value="Unassembled WGS sequence"/>
</dbReference>
<evidence type="ECO:0000313" key="5">
    <source>
        <dbReference type="Proteomes" id="UP001501237"/>
    </source>
</evidence>
<dbReference type="PANTHER" id="PTHR24074">
    <property type="entry name" value="CO-CHAPERONE PROTEIN DJLA"/>
    <property type="match status" value="1"/>
</dbReference>
<evidence type="ECO:0000259" key="3">
    <source>
        <dbReference type="PROSITE" id="PS50076"/>
    </source>
</evidence>
<feature type="compositionally biased region" description="Acidic residues" evidence="1">
    <location>
        <begin position="81"/>
        <end position="91"/>
    </location>
</feature>
<keyword evidence="2" id="KW-0812">Transmembrane</keyword>
<evidence type="ECO:0000256" key="1">
    <source>
        <dbReference type="SAM" id="MobiDB-lite"/>
    </source>
</evidence>
<feature type="region of interest" description="Disordered" evidence="1">
    <location>
        <begin position="72"/>
        <end position="149"/>
    </location>
</feature>
<reference evidence="5" key="1">
    <citation type="journal article" date="2019" name="Int. J. Syst. Evol. Microbiol.">
        <title>The Global Catalogue of Microorganisms (GCM) 10K type strain sequencing project: providing services to taxonomists for standard genome sequencing and annotation.</title>
        <authorList>
            <consortium name="The Broad Institute Genomics Platform"/>
            <consortium name="The Broad Institute Genome Sequencing Center for Infectious Disease"/>
            <person name="Wu L."/>
            <person name="Ma J."/>
        </authorList>
    </citation>
    <scope>NUCLEOTIDE SEQUENCE [LARGE SCALE GENOMIC DNA]</scope>
    <source>
        <strain evidence="5">JCM 9377</strain>
    </source>
</reference>
<dbReference type="Pfam" id="PF00226">
    <property type="entry name" value="DnaJ"/>
    <property type="match status" value="1"/>
</dbReference>
<dbReference type="InterPro" id="IPR036869">
    <property type="entry name" value="J_dom_sf"/>
</dbReference>
<name>A0ABP6PZF1_9ACTN</name>
<dbReference type="SUPFAM" id="SSF46565">
    <property type="entry name" value="Chaperone J-domain"/>
    <property type="match status" value="1"/>
</dbReference>
<dbReference type="InterPro" id="IPR001623">
    <property type="entry name" value="DnaJ_domain"/>
</dbReference>
<protein>
    <recommendedName>
        <fullName evidence="3">J domain-containing protein</fullName>
    </recommendedName>
</protein>
<feature type="compositionally biased region" description="Polar residues" evidence="1">
    <location>
        <begin position="95"/>
        <end position="106"/>
    </location>
</feature>
<feature type="transmembrane region" description="Helical" evidence="2">
    <location>
        <begin position="165"/>
        <end position="189"/>
    </location>
</feature>
<organism evidence="4 5">
    <name type="scientific">Actinocorallia longicatena</name>
    <dbReference type="NCBI Taxonomy" id="111803"/>
    <lineage>
        <taxon>Bacteria</taxon>
        <taxon>Bacillati</taxon>
        <taxon>Actinomycetota</taxon>
        <taxon>Actinomycetes</taxon>
        <taxon>Streptosporangiales</taxon>
        <taxon>Thermomonosporaceae</taxon>
        <taxon>Actinocorallia</taxon>
    </lineage>
</organism>
<dbReference type="Gene3D" id="1.10.287.110">
    <property type="entry name" value="DnaJ domain"/>
    <property type="match status" value="1"/>
</dbReference>
<dbReference type="PROSITE" id="PS50076">
    <property type="entry name" value="DNAJ_2"/>
    <property type="match status" value="1"/>
</dbReference>
<sequence length="305" mass="33264">MAGSFPELDGHDAYDLLGVPEDASDAEIRAAHRALVRDHHPDLRGDSGAAGTTARLNAARDILLKRRRAYDDHRTAAAGPDEPEEIIDDPWDSASPGTGSDDPWSTASPGPAPPPHAPPPYAPPPPEPDLFEEAPREFFPPPAHAPPHYRPVATRTRHRPTWPMIGCGCASVLMLTAAILLWAFVTYVVNRDTGGPYEEKVAVPPAFTGQWKMKGGEDSKGTRRRLELDIRPGRQVSVVRNLCFEVLRPSTRNGDSLILTGDGLVPDCADAAIRLTLRRDDRLDIAYCKDDACAKVQWKGVLTRA</sequence>
<keyword evidence="2" id="KW-1133">Transmembrane helix</keyword>
<proteinExistence type="predicted"/>
<dbReference type="EMBL" id="BAAAUV010000002">
    <property type="protein sequence ID" value="GAA3197692.1"/>
    <property type="molecule type" value="Genomic_DNA"/>
</dbReference>
<dbReference type="SMART" id="SM00271">
    <property type="entry name" value="DnaJ"/>
    <property type="match status" value="1"/>
</dbReference>
<evidence type="ECO:0000256" key="2">
    <source>
        <dbReference type="SAM" id="Phobius"/>
    </source>
</evidence>
<keyword evidence="5" id="KW-1185">Reference proteome</keyword>
<feature type="domain" description="J" evidence="3">
    <location>
        <begin position="12"/>
        <end position="74"/>
    </location>
</feature>
<evidence type="ECO:0000313" key="4">
    <source>
        <dbReference type="EMBL" id="GAA3197692.1"/>
    </source>
</evidence>
<keyword evidence="2" id="KW-0472">Membrane</keyword>